<dbReference type="SMART" id="SM00271">
    <property type="entry name" value="DnaJ"/>
    <property type="match status" value="1"/>
</dbReference>
<dbReference type="AlphaFoldDB" id="A0A8H7QS61"/>
<dbReference type="PROSITE" id="PS00636">
    <property type="entry name" value="DNAJ_1"/>
    <property type="match status" value="1"/>
</dbReference>
<dbReference type="SUPFAM" id="SSF46565">
    <property type="entry name" value="Chaperone J-domain"/>
    <property type="match status" value="1"/>
</dbReference>
<dbReference type="InterPro" id="IPR001623">
    <property type="entry name" value="DnaJ_domain"/>
</dbReference>
<comment type="subcellular location">
    <subcellularLocation>
        <location evidence="1">Membrane</location>
    </subcellularLocation>
</comment>
<dbReference type="InterPro" id="IPR027521">
    <property type="entry name" value="Usb1"/>
</dbReference>
<dbReference type="Proteomes" id="UP000603453">
    <property type="component" value="Unassembled WGS sequence"/>
</dbReference>
<dbReference type="CDD" id="cd06257">
    <property type="entry name" value="DnaJ"/>
    <property type="match status" value="1"/>
</dbReference>
<proteinExistence type="predicted"/>
<feature type="region of interest" description="Disordered" evidence="5">
    <location>
        <begin position="1"/>
        <end position="29"/>
    </location>
</feature>
<dbReference type="Gene3D" id="3.90.1140.10">
    <property type="entry name" value="Cyclic phosphodiesterase"/>
    <property type="match status" value="1"/>
</dbReference>
<comment type="caution">
    <text evidence="7">The sequence shown here is derived from an EMBL/GenBank/DDBJ whole genome shotgun (WGS) entry which is preliminary data.</text>
</comment>
<reference evidence="7" key="1">
    <citation type="submission" date="2020-12" db="EMBL/GenBank/DDBJ databases">
        <title>Metabolic potential, ecology and presence of endohyphal bacteria is reflected in genomic diversity of Mucoromycotina.</title>
        <authorList>
            <person name="Muszewska A."/>
            <person name="Okrasinska A."/>
            <person name="Steczkiewicz K."/>
            <person name="Drgas O."/>
            <person name="Orlowska M."/>
            <person name="Perlinska-Lenart U."/>
            <person name="Aleksandrzak-Piekarczyk T."/>
            <person name="Szatraj K."/>
            <person name="Zielenkiewicz U."/>
            <person name="Pilsyk S."/>
            <person name="Malc E."/>
            <person name="Mieczkowski P."/>
            <person name="Kruszewska J.S."/>
            <person name="Biernat P."/>
            <person name="Pawlowska J."/>
        </authorList>
    </citation>
    <scope>NUCLEOTIDE SEQUENCE</scope>
    <source>
        <strain evidence="7">WA0000017839</strain>
    </source>
</reference>
<protein>
    <recommendedName>
        <fullName evidence="6">J domain-containing protein</fullName>
    </recommendedName>
</protein>
<dbReference type="Pfam" id="PF11875">
    <property type="entry name" value="DnaJ-like_C11_C"/>
    <property type="match status" value="1"/>
</dbReference>
<organism evidence="7 8">
    <name type="scientific">Mucor saturninus</name>
    <dbReference type="NCBI Taxonomy" id="64648"/>
    <lineage>
        <taxon>Eukaryota</taxon>
        <taxon>Fungi</taxon>
        <taxon>Fungi incertae sedis</taxon>
        <taxon>Mucoromycota</taxon>
        <taxon>Mucoromycotina</taxon>
        <taxon>Mucoromycetes</taxon>
        <taxon>Mucorales</taxon>
        <taxon>Mucorineae</taxon>
        <taxon>Mucoraceae</taxon>
        <taxon>Mucor</taxon>
    </lineage>
</organism>
<dbReference type="PANTHER" id="PTHR44157">
    <property type="entry name" value="DNAJ HOMOLOG SUBFAMILY C MEMBER 11"/>
    <property type="match status" value="1"/>
</dbReference>
<keyword evidence="4" id="KW-0175">Coiled coil</keyword>
<dbReference type="GO" id="GO:0004518">
    <property type="term" value="F:nuclease activity"/>
    <property type="evidence" value="ECO:0007669"/>
    <property type="project" value="InterPro"/>
</dbReference>
<sequence>MNKLTAYDSSSDEEEQRPLKKTRQSMPPLGSFFRAQAPVTDKGQDGRIRAVPHTVNSWATYVYFQVDLAEGDKDMLLGYCKGLTPIEQQHLSISKTVYLKEHQLDPFVKAVRDSLKGIKPFTMSFAQLSQLTNDEKTRSFVTLEVGAGYNELSKCMESVDKVMKGYHQPVFYDPPRFHTSIAWSLQESTIKALNIPKDSVDAMLINTFTLSRLFIKQGNRINYIDLRNYIYDKDDLKKLEEDLAPSAADYYGVLNISRKATEDEIKEAYKKLCRFFHPDKHTDESKKKMAESRFQVIQQAYEVLCDPAKRVIYDTYGEEGLNASWDIGPRYKTPEELRNEYEKMARQKREQDLENLVRSKAEFQLTLDATQVFDPYEAPVFVGFGQPIQPKKKGPLHAVSKAQVQQLFMRSSFETQIGPQTHAVIGGTMVSRSGMGGGNVLGTIRHTVSPKLWGEVTATLLKPRMLTLKSYYSLSADSFVNTTAQLNSIYDPPVLAITAGRRIFAATTGYMTYRTGEWSLLGWGGDTSHKMDKSSVSLGMAGMHKHGNYSGELQTGIMSSHIAGEYSYKLANQVRLSLTCSLSSEGGINASIGSDHKVAEHTRIGMSMECGLPLGVIVKFKVSRLGQKAVVPIVLASEFDLKLAFFGAVVPASVAVALDQLVLKPRRKRLIKEKIDELRQEHAEYLSNRQQEALDAQTLMSDIADRKRKQEENKPDGLVIVKAWYGHLENLDNGLDEGVIDVTIVIQTLVHESRLTIPGGHSKTNILGFYDPCLGEKKKLRVQYRFRHRLHQVTVEDTAALISPVQAHLV</sequence>
<evidence type="ECO:0000256" key="4">
    <source>
        <dbReference type="SAM" id="Coils"/>
    </source>
</evidence>
<dbReference type="PROSITE" id="PS50076">
    <property type="entry name" value="DNAJ_2"/>
    <property type="match status" value="1"/>
</dbReference>
<dbReference type="PRINTS" id="PR00625">
    <property type="entry name" value="JDOMAIN"/>
</dbReference>
<gene>
    <name evidence="7" type="ORF">INT47_009567</name>
</gene>
<name>A0A8H7QS61_9FUNG</name>
<dbReference type="InterPro" id="IPR055225">
    <property type="entry name" value="DNAJC11-like_beta-barrel"/>
</dbReference>
<dbReference type="EMBL" id="JAEPRD010000126">
    <property type="protein sequence ID" value="KAG2197569.1"/>
    <property type="molecule type" value="Genomic_DNA"/>
</dbReference>
<dbReference type="GO" id="GO:0042407">
    <property type="term" value="P:cristae formation"/>
    <property type="evidence" value="ECO:0007669"/>
    <property type="project" value="TreeGrafter"/>
</dbReference>
<dbReference type="OrthoDB" id="10250354at2759"/>
<evidence type="ECO:0000313" key="7">
    <source>
        <dbReference type="EMBL" id="KAG2197569.1"/>
    </source>
</evidence>
<keyword evidence="2" id="KW-0472">Membrane</keyword>
<dbReference type="InterPro" id="IPR052243">
    <property type="entry name" value="Mito_inner_membrane_organizer"/>
</dbReference>
<evidence type="ECO:0000256" key="1">
    <source>
        <dbReference type="ARBA" id="ARBA00004370"/>
    </source>
</evidence>
<feature type="domain" description="J" evidence="6">
    <location>
        <begin position="249"/>
        <end position="317"/>
    </location>
</feature>
<evidence type="ECO:0000259" key="6">
    <source>
        <dbReference type="PROSITE" id="PS50076"/>
    </source>
</evidence>
<dbReference type="InterPro" id="IPR036869">
    <property type="entry name" value="J_dom_sf"/>
</dbReference>
<evidence type="ECO:0000313" key="8">
    <source>
        <dbReference type="Proteomes" id="UP000603453"/>
    </source>
</evidence>
<dbReference type="Pfam" id="PF09749">
    <property type="entry name" value="HVSL"/>
    <property type="match status" value="1"/>
</dbReference>
<dbReference type="GO" id="GO:0034477">
    <property type="term" value="P:U6 snRNA 3'-end processing"/>
    <property type="evidence" value="ECO:0007669"/>
    <property type="project" value="InterPro"/>
</dbReference>
<evidence type="ECO:0000256" key="3">
    <source>
        <dbReference type="ARBA" id="ARBA00023186"/>
    </source>
</evidence>
<dbReference type="GO" id="GO:0016020">
    <property type="term" value="C:membrane"/>
    <property type="evidence" value="ECO:0007669"/>
    <property type="project" value="UniProtKB-SubCell"/>
</dbReference>
<accession>A0A8H7QS61</accession>
<dbReference type="InterPro" id="IPR018253">
    <property type="entry name" value="DnaJ_domain_CS"/>
</dbReference>
<dbReference type="Pfam" id="PF00226">
    <property type="entry name" value="DnaJ"/>
    <property type="match status" value="1"/>
</dbReference>
<keyword evidence="8" id="KW-1185">Reference proteome</keyword>
<dbReference type="InterPro" id="IPR024586">
    <property type="entry name" value="DnaJ-like_C11_C"/>
</dbReference>
<dbReference type="Gene3D" id="1.10.287.110">
    <property type="entry name" value="DnaJ domain"/>
    <property type="match status" value="1"/>
</dbReference>
<keyword evidence="3" id="KW-0143">Chaperone</keyword>
<dbReference type="PANTHER" id="PTHR44157:SF1">
    <property type="entry name" value="DNAJ HOMOLOG SUBFAMILY C MEMBER 11"/>
    <property type="match status" value="1"/>
</dbReference>
<evidence type="ECO:0000256" key="5">
    <source>
        <dbReference type="SAM" id="MobiDB-lite"/>
    </source>
</evidence>
<dbReference type="Pfam" id="PF22774">
    <property type="entry name" value="DNAJC11_beta-barrel"/>
    <property type="match status" value="1"/>
</dbReference>
<evidence type="ECO:0000256" key="2">
    <source>
        <dbReference type="ARBA" id="ARBA00023136"/>
    </source>
</evidence>
<feature type="coiled-coil region" evidence="4">
    <location>
        <begin position="668"/>
        <end position="695"/>
    </location>
</feature>
<dbReference type="GO" id="GO:0005739">
    <property type="term" value="C:mitochondrion"/>
    <property type="evidence" value="ECO:0007669"/>
    <property type="project" value="GOC"/>
</dbReference>